<dbReference type="AlphaFoldDB" id="A0A1C7LW39"/>
<feature type="region of interest" description="Disordered" evidence="1">
    <location>
        <begin position="299"/>
        <end position="395"/>
    </location>
</feature>
<feature type="compositionally biased region" description="Basic residues" evidence="1">
    <location>
        <begin position="592"/>
        <end position="603"/>
    </location>
</feature>
<accession>A0A1C7LW39</accession>
<feature type="compositionally biased region" description="Polar residues" evidence="1">
    <location>
        <begin position="573"/>
        <end position="585"/>
    </location>
</feature>
<dbReference type="OrthoDB" id="2803524at2759"/>
<dbReference type="OMA" id="CMWGWDL"/>
<evidence type="ECO:0000313" key="2">
    <source>
        <dbReference type="EMBL" id="OBZ68738.1"/>
    </source>
</evidence>
<feature type="compositionally biased region" description="Low complexity" evidence="1">
    <location>
        <begin position="299"/>
        <end position="313"/>
    </location>
</feature>
<sequence length="776" mass="84311">MAPPPWTTPAELAWLKERAERYLGHQKQGTLPKFWTELLREWHSTFPEKERLFGADVEQLSPEQTNQYEEALKFRTKRLKEWFANHHNPKGRSAMNVKPLAAAIATKIKKTRLPTMAEVYSTHYYDERIKPRVEAELQGKEVSQGQRLVLIRRLASEMFSNESDGVKAEIVEERARLQLVKAAKPDKGVHVTDVDQLSPELIQKNIDDLPAVVGRFLEDITMATGYSFSLLGGGPSPKEGGRIRTFSYHLGRNSLGLDFSDVFGDFQKTVIGPYGQFLQGVYPPEVCARRVLFPIAASPSTSRLSDDSASPSSGVATPFIHPESSMPSPMAPSPAPDWGSSTSTHPASLTPNPAMPPPSLNVPNLGSNAVTSASPSSPPLSSRLGDIPPTQQRPLVGTLRELELYTMPRERSQTPSSVPFGHTFEGGRSLARTSQEPAPASTATAALGAHASAESLAEHQLPSAANAVDGELAIMPSNREPSATTPSDREPLAPTTSPDREPPPSISASPEQPSPATSTPLERPASTSLEQPLEQPLEQRSSPSSTHLEHSLSSTAPPPQQQRLPSTPIIVPNDSTSAAPEQRSTAPEARPKRTIKPPKSQMKRHLLQSDAYAYLSGAALGPQWKECVESWWLLESQFSRGSGGRLPPAAKIRPQNIGNWIIAHRPLHNVPVIQASEASTFGAQWMAWWMAMQPNWRKTTETSLPIPVQPSGGGWGPLRKGGSSGFVLIMVGLAWWGLAAAASADWLLAVEDVHQALLALNAAPDNGRRPSRKARG</sequence>
<feature type="compositionally biased region" description="Low complexity" evidence="1">
    <location>
        <begin position="372"/>
        <end position="382"/>
    </location>
</feature>
<protein>
    <submittedName>
        <fullName evidence="2">Uncharacterized protein</fullName>
    </submittedName>
</protein>
<name>A0A1C7LW39_GRIFR</name>
<comment type="caution">
    <text evidence="2">The sequence shown here is derived from an EMBL/GenBank/DDBJ whole genome shotgun (WGS) entry which is preliminary data.</text>
</comment>
<dbReference type="STRING" id="5627.A0A1C7LW39"/>
<dbReference type="EMBL" id="LUGG01000019">
    <property type="protein sequence ID" value="OBZ68738.1"/>
    <property type="molecule type" value="Genomic_DNA"/>
</dbReference>
<feature type="region of interest" description="Disordered" evidence="1">
    <location>
        <begin position="407"/>
        <end position="458"/>
    </location>
</feature>
<dbReference type="Proteomes" id="UP000092993">
    <property type="component" value="Unassembled WGS sequence"/>
</dbReference>
<evidence type="ECO:0000256" key="1">
    <source>
        <dbReference type="SAM" id="MobiDB-lite"/>
    </source>
</evidence>
<evidence type="ECO:0000313" key="3">
    <source>
        <dbReference type="Proteomes" id="UP000092993"/>
    </source>
</evidence>
<feature type="compositionally biased region" description="Low complexity" evidence="1">
    <location>
        <begin position="436"/>
        <end position="458"/>
    </location>
</feature>
<feature type="region of interest" description="Disordered" evidence="1">
    <location>
        <begin position="477"/>
        <end position="603"/>
    </location>
</feature>
<feature type="compositionally biased region" description="Polar residues" evidence="1">
    <location>
        <begin position="339"/>
        <end position="351"/>
    </location>
</feature>
<organism evidence="2 3">
    <name type="scientific">Grifola frondosa</name>
    <name type="common">Maitake</name>
    <name type="synonym">Polyporus frondosus</name>
    <dbReference type="NCBI Taxonomy" id="5627"/>
    <lineage>
        <taxon>Eukaryota</taxon>
        <taxon>Fungi</taxon>
        <taxon>Dikarya</taxon>
        <taxon>Basidiomycota</taxon>
        <taxon>Agaricomycotina</taxon>
        <taxon>Agaricomycetes</taxon>
        <taxon>Polyporales</taxon>
        <taxon>Grifolaceae</taxon>
        <taxon>Grifola</taxon>
    </lineage>
</organism>
<reference evidence="2 3" key="1">
    <citation type="submission" date="2016-03" db="EMBL/GenBank/DDBJ databases">
        <title>Whole genome sequencing of Grifola frondosa 9006-11.</title>
        <authorList>
            <person name="Min B."/>
            <person name="Park H."/>
            <person name="Kim J.-G."/>
            <person name="Cho H."/>
            <person name="Oh Y.-L."/>
            <person name="Kong W.-S."/>
            <person name="Choi I.-G."/>
        </authorList>
    </citation>
    <scope>NUCLEOTIDE SEQUENCE [LARGE SCALE GENOMIC DNA]</scope>
    <source>
        <strain evidence="2 3">9006-11</strain>
    </source>
</reference>
<proteinExistence type="predicted"/>
<feature type="compositionally biased region" description="Polar residues" evidence="1">
    <location>
        <begin position="361"/>
        <end position="371"/>
    </location>
</feature>
<feature type="compositionally biased region" description="Low complexity" evidence="1">
    <location>
        <begin position="541"/>
        <end position="555"/>
    </location>
</feature>
<gene>
    <name evidence="2" type="ORF">A0H81_11112</name>
</gene>
<feature type="compositionally biased region" description="Polar residues" evidence="1">
    <location>
        <begin position="506"/>
        <end position="530"/>
    </location>
</feature>
<keyword evidence="3" id="KW-1185">Reference proteome</keyword>